<evidence type="ECO:0008006" key="7">
    <source>
        <dbReference type="Google" id="ProtNLM"/>
    </source>
</evidence>
<feature type="region of interest" description="Disordered" evidence="2">
    <location>
        <begin position="351"/>
        <end position="407"/>
    </location>
</feature>
<dbReference type="PROSITE" id="PS50878">
    <property type="entry name" value="RT_POL"/>
    <property type="match status" value="1"/>
</dbReference>
<evidence type="ECO:0000259" key="3">
    <source>
        <dbReference type="PROSITE" id="PS50102"/>
    </source>
</evidence>
<dbReference type="Gene3D" id="3.60.10.10">
    <property type="entry name" value="Endonuclease/exonuclease/phosphatase"/>
    <property type="match status" value="1"/>
</dbReference>
<dbReference type="InterPro" id="IPR036691">
    <property type="entry name" value="Endo/exonu/phosph_ase_sf"/>
</dbReference>
<dbReference type="CDD" id="cd00590">
    <property type="entry name" value="RRM_SF"/>
    <property type="match status" value="1"/>
</dbReference>
<dbReference type="Proteomes" id="UP001172457">
    <property type="component" value="Chromosome 5"/>
</dbReference>
<dbReference type="EMBL" id="JARYMX010000005">
    <property type="protein sequence ID" value="KAJ9549144.1"/>
    <property type="molecule type" value="Genomic_DNA"/>
</dbReference>
<feature type="domain" description="Reverse transcriptase" evidence="4">
    <location>
        <begin position="1048"/>
        <end position="1326"/>
    </location>
</feature>
<dbReference type="SUPFAM" id="SSF56219">
    <property type="entry name" value="DNase I-like"/>
    <property type="match status" value="1"/>
</dbReference>
<sequence>MRRKEETERRSRLHHRQQQKDRRQLKKRSINEKDFNVNGRATSFFFTNFPDTWSEANVWKEFLHHGKLVDVYIARKKTVAGRKFGFARFLDVSDVTSFEKKLDGIRMGAYKVKVNVARFERSGNTAPKTKPKIDSFKETNSRVKAGFSFADAVKGNQSMEETHVLNLESSELVKSWLSKNLIGRVPSYEILLSLGSCLEADGCGDLKLRYMGGLSVLLEFASLEDAKFFLEQAKETWSKWFDDLKFWTVDDNPKTRIASLVVSGFPPHAWSPTAFQDITKDLGKLIISDAGGPENMNLVAGKVAILTSHEGSLNFTKPIRIDGVIHIIRITEDPVESWNLMPKFPSTILRDSYGSEETSQGSQDFSQSEDENDYFSGTPGKFDRSPPPEGFADVELQKPPEGFGETHQNDYLENDAQTLENEGINTSGPTLVAESVIKDGHLENNIPNFSGPPSDAGVHIDQPPILDHSQNVNAPLGPKVGNGPNVVHGPAPSTTSEGSIDLNKSLFPARSTNPCFTFVTPRSRSRTHARRARTSSSFEENQPVRSNSVEAHNTIEIGTKVGFHMEGIEISLQHWRIWGSQMNLLSNNIRGVESDLKQKRIRDICIFNKVNILSLQETMVAEVKEQLIKAFWGNCNFDFVYQKSRGRSGGLITIWDPSVFIKDTIIEGDGFLAVIGSWSRSAVKIGLVNIYSPQNIGQKKALWLNLQNIVLGDQSITWILHGDFNEVRNESERKGSNFINAVRNGGRKFTRFSADGHKLSKLDRILVSNNFYNLYANPVVEILPRHYSDHCPLLLKSLFLNFGAIPFRFFNSWLSDASLDQVVKASWRSSRANWCSTNPSERLVSKLIHLKNCIKSWRKEKNKEVTTLQKCINELDSLDREAEDRDLSELEQNRRMELKAVMYESEKREMQDIKQKARIKWSHLGDENTKYFHSILNQNHRRNFIHGVSLNGAWSSEPSILKPAAKEFFEKKFIEPLPHRPAFSSNLFSPLSLGQSIELERPFSVEEIKRAVWACDGDKAQGPDGLTFAFIKKFWDTIGADFVAAITDFHSTASLPRGSNSSFVSLIPKIQDPIYFSDYRPISLISCFYKIISKLLSLRLQKVIDTIIGVEQTAFIKERSILDGPLVVNELISWAKKSKSQLFILKVDLEKAFDTLNWEFLDSVLAQLNFGNKWRSWVKNCLTSARISVLVNGSPTEEFSMQRGIRQGDPLAPFLFIIAMEALNVAIKDARSSGVLDGIKLPNNGPLISHFFYADDALFVGRWSARNVLNLLRILRCFHLSSGLKVNLDKTCLIGIGVDPIESSGLASRLSCKSGHLPFNFLGIPVGVSMNKKSSWQPLLEKFQYKLSNWKSSMLSAAGRLTLCKSVLGSLAPNVVLDKLESIRRSFFYGGNEINKKITWISWKETLASKDQGGLEIGSLKATNIALLSKWWWRIKKENEALWVQVIKSIHGFHRRVERDPILTKKGGVWGSIVAINKFTSQYDLNLLSLFQQVDDEQRSWKWTLDATGSYSVASLRRALDQKLLHNDRGLKTTWIKLVPSKVNITVWKAQHHRLATFSNLAKRGIISEPKTCPFCSHEIETENHLFAECPLARSLLMEIGKWWKLTPPRGPLENILNWGTSANMKGNNLQVFTAIIHIFVWQIWCSRNEIVFSSKRSSLSRLFLLVQGLSYSWINARGGRKFKISWQNWCSTPMYRSSS</sequence>
<dbReference type="Pfam" id="PF00078">
    <property type="entry name" value="RVT_1"/>
    <property type="match status" value="1"/>
</dbReference>
<keyword evidence="1" id="KW-0694">RNA-binding</keyword>
<feature type="compositionally biased region" description="Polar residues" evidence="2">
    <location>
        <begin position="355"/>
        <end position="366"/>
    </location>
</feature>
<evidence type="ECO:0000259" key="4">
    <source>
        <dbReference type="PROSITE" id="PS50878"/>
    </source>
</evidence>
<evidence type="ECO:0000256" key="1">
    <source>
        <dbReference type="PROSITE-ProRule" id="PRU00176"/>
    </source>
</evidence>
<organism evidence="5 6">
    <name type="scientific">Centaurea solstitialis</name>
    <name type="common">yellow star-thistle</name>
    <dbReference type="NCBI Taxonomy" id="347529"/>
    <lineage>
        <taxon>Eukaryota</taxon>
        <taxon>Viridiplantae</taxon>
        <taxon>Streptophyta</taxon>
        <taxon>Embryophyta</taxon>
        <taxon>Tracheophyta</taxon>
        <taxon>Spermatophyta</taxon>
        <taxon>Magnoliopsida</taxon>
        <taxon>eudicotyledons</taxon>
        <taxon>Gunneridae</taxon>
        <taxon>Pentapetalae</taxon>
        <taxon>asterids</taxon>
        <taxon>campanulids</taxon>
        <taxon>Asterales</taxon>
        <taxon>Asteraceae</taxon>
        <taxon>Carduoideae</taxon>
        <taxon>Cardueae</taxon>
        <taxon>Centaureinae</taxon>
        <taxon>Centaurea</taxon>
    </lineage>
</organism>
<dbReference type="PROSITE" id="PS50102">
    <property type="entry name" value="RRM"/>
    <property type="match status" value="1"/>
</dbReference>
<dbReference type="Gene3D" id="3.30.70.330">
    <property type="match status" value="1"/>
</dbReference>
<dbReference type="InterPro" id="IPR000504">
    <property type="entry name" value="RRM_dom"/>
</dbReference>
<feature type="compositionally biased region" description="Basic residues" evidence="2">
    <location>
        <begin position="11"/>
        <end position="28"/>
    </location>
</feature>
<dbReference type="InterPro" id="IPR035979">
    <property type="entry name" value="RBD_domain_sf"/>
</dbReference>
<feature type="compositionally biased region" description="Basic residues" evidence="2">
    <location>
        <begin position="523"/>
        <end position="533"/>
    </location>
</feature>
<evidence type="ECO:0000256" key="2">
    <source>
        <dbReference type="SAM" id="MobiDB-lite"/>
    </source>
</evidence>
<dbReference type="InterPro" id="IPR005135">
    <property type="entry name" value="Endo/exonuclease/phosphatase"/>
</dbReference>
<dbReference type="GO" id="GO:0003824">
    <property type="term" value="F:catalytic activity"/>
    <property type="evidence" value="ECO:0007669"/>
    <property type="project" value="InterPro"/>
</dbReference>
<evidence type="ECO:0000313" key="6">
    <source>
        <dbReference type="Proteomes" id="UP001172457"/>
    </source>
</evidence>
<dbReference type="GO" id="GO:0003723">
    <property type="term" value="F:RNA binding"/>
    <property type="evidence" value="ECO:0007669"/>
    <property type="project" value="UniProtKB-UniRule"/>
</dbReference>
<protein>
    <recommendedName>
        <fullName evidence="7">Reverse transcriptase domain-containing protein</fullName>
    </recommendedName>
</protein>
<reference evidence="5" key="1">
    <citation type="submission" date="2023-03" db="EMBL/GenBank/DDBJ databases">
        <title>Chromosome-scale reference genome and RAD-based genetic map of yellow starthistle (Centaurea solstitialis) reveal putative structural variation and QTLs associated with invader traits.</title>
        <authorList>
            <person name="Reatini B."/>
            <person name="Cang F.A."/>
            <person name="Jiang Q."/>
            <person name="Mckibben M.T.W."/>
            <person name="Barker M.S."/>
            <person name="Rieseberg L.H."/>
            <person name="Dlugosch K.M."/>
        </authorList>
    </citation>
    <scope>NUCLEOTIDE SEQUENCE</scope>
    <source>
        <strain evidence="5">CAN-66</strain>
        <tissue evidence="5">Leaf</tissue>
    </source>
</reference>
<evidence type="ECO:0000313" key="5">
    <source>
        <dbReference type="EMBL" id="KAJ9549144.1"/>
    </source>
</evidence>
<dbReference type="InterPro" id="IPR012677">
    <property type="entry name" value="Nucleotide-bd_a/b_plait_sf"/>
</dbReference>
<feature type="region of interest" description="Disordered" evidence="2">
    <location>
        <begin position="518"/>
        <end position="547"/>
    </location>
</feature>
<dbReference type="SMART" id="SM00360">
    <property type="entry name" value="RRM"/>
    <property type="match status" value="1"/>
</dbReference>
<comment type="caution">
    <text evidence="5">The sequence shown here is derived from an EMBL/GenBank/DDBJ whole genome shotgun (WGS) entry which is preliminary data.</text>
</comment>
<feature type="domain" description="RRM" evidence="3">
    <location>
        <begin position="42"/>
        <end position="119"/>
    </location>
</feature>
<keyword evidence="6" id="KW-1185">Reference proteome</keyword>
<gene>
    <name evidence="5" type="ORF">OSB04_021687</name>
</gene>
<feature type="compositionally biased region" description="Polar residues" evidence="2">
    <location>
        <begin position="538"/>
        <end position="547"/>
    </location>
</feature>
<dbReference type="CDD" id="cd01650">
    <property type="entry name" value="RT_nLTR_like"/>
    <property type="match status" value="1"/>
</dbReference>
<dbReference type="InterPro" id="IPR000477">
    <property type="entry name" value="RT_dom"/>
</dbReference>
<dbReference type="Pfam" id="PF03372">
    <property type="entry name" value="Exo_endo_phos"/>
    <property type="match status" value="1"/>
</dbReference>
<feature type="region of interest" description="Disordered" evidence="2">
    <location>
        <begin position="1"/>
        <end position="32"/>
    </location>
</feature>
<dbReference type="InterPro" id="IPR026960">
    <property type="entry name" value="RVT-Znf"/>
</dbReference>
<dbReference type="SUPFAM" id="SSF54928">
    <property type="entry name" value="RNA-binding domain, RBD"/>
    <property type="match status" value="1"/>
</dbReference>
<dbReference type="PANTHER" id="PTHR33116">
    <property type="entry name" value="REVERSE TRANSCRIPTASE ZINC-BINDING DOMAIN-CONTAINING PROTEIN-RELATED-RELATED"/>
    <property type="match status" value="1"/>
</dbReference>
<feature type="compositionally biased region" description="Basic and acidic residues" evidence="2">
    <location>
        <begin position="1"/>
        <end position="10"/>
    </location>
</feature>
<accession>A0AA38SWA1</accession>
<name>A0AA38SWA1_9ASTR</name>
<proteinExistence type="predicted"/>
<dbReference type="Pfam" id="PF13966">
    <property type="entry name" value="zf-RVT"/>
    <property type="match status" value="1"/>
</dbReference>
<dbReference type="PANTHER" id="PTHR33116:SF77">
    <property type="entry name" value="RNA-DIRECTED DNA POLYMERASE"/>
    <property type="match status" value="1"/>
</dbReference>